<proteinExistence type="predicted"/>
<evidence type="ECO:0000256" key="4">
    <source>
        <dbReference type="ARBA" id="ARBA00022989"/>
    </source>
</evidence>
<gene>
    <name evidence="7" type="ORF">EDB81DRAFT_296841</name>
</gene>
<feature type="transmembrane region" description="Helical" evidence="6">
    <location>
        <begin position="44"/>
        <end position="67"/>
    </location>
</feature>
<dbReference type="AlphaFoldDB" id="A0A9P9D958"/>
<keyword evidence="8" id="KW-1185">Reference proteome</keyword>
<protein>
    <submittedName>
        <fullName evidence="7">Uncharacterized protein</fullName>
    </submittedName>
</protein>
<evidence type="ECO:0000256" key="2">
    <source>
        <dbReference type="ARBA" id="ARBA00022692"/>
    </source>
</evidence>
<evidence type="ECO:0000313" key="7">
    <source>
        <dbReference type="EMBL" id="KAH7114894.1"/>
    </source>
</evidence>
<evidence type="ECO:0000256" key="6">
    <source>
        <dbReference type="SAM" id="Phobius"/>
    </source>
</evidence>
<evidence type="ECO:0000256" key="3">
    <source>
        <dbReference type="ARBA" id="ARBA00022792"/>
    </source>
</evidence>
<dbReference type="SUPFAM" id="SSF103506">
    <property type="entry name" value="Mitochondrial carrier"/>
    <property type="match status" value="1"/>
</dbReference>
<dbReference type="GO" id="GO:0016020">
    <property type="term" value="C:membrane"/>
    <property type="evidence" value="ECO:0007669"/>
    <property type="project" value="UniProtKB-SubCell"/>
</dbReference>
<sequence>MTINKAISQLLVRRLFEAINSYVFSSSEMVAHFDQNEGEPMPTWIALLLFGTLYLMAAVSISVSYTLGHVVNTLTMIEVSPKAIAVDNPLSGSEEDRNAKRLLVSAATLRTPKPITAHIQTTIQHLRAAAGFWSLWRGWRFAIIYTVVAKAIQIVVNPVLGHAQTPCGPYGFFPFVAVILTAILTSVVVAPLHMAWTHATITMPSKKGLCARLPSGKQWKLLLVPTAVLAATEVLGQQFMLFCQLILSGSITVGSRQEVVIFGAKTVSFIAAAMAYSLFISLPAEVTLARIEAAMLPGDEYAIVPFDHSLDGRVVPTTGFAGFCKTWHSFRWETRWRLSKPTFALFAIQAAILLLGIHLISLEIWATMGKDGFRMVTRYLIDFEVKAAVDNDGFTTVLTATSCARACQEWPL</sequence>
<organism evidence="7 8">
    <name type="scientific">Dactylonectria macrodidyma</name>
    <dbReference type="NCBI Taxonomy" id="307937"/>
    <lineage>
        <taxon>Eukaryota</taxon>
        <taxon>Fungi</taxon>
        <taxon>Dikarya</taxon>
        <taxon>Ascomycota</taxon>
        <taxon>Pezizomycotina</taxon>
        <taxon>Sordariomycetes</taxon>
        <taxon>Hypocreomycetidae</taxon>
        <taxon>Hypocreales</taxon>
        <taxon>Nectriaceae</taxon>
        <taxon>Dactylonectria</taxon>
    </lineage>
</organism>
<name>A0A9P9D958_9HYPO</name>
<keyword evidence="2 6" id="KW-0812">Transmembrane</keyword>
<feature type="transmembrane region" description="Helical" evidence="6">
    <location>
        <begin position="343"/>
        <end position="365"/>
    </location>
</feature>
<keyword evidence="4 6" id="KW-1133">Transmembrane helix</keyword>
<comment type="caution">
    <text evidence="7">The sequence shown here is derived from an EMBL/GenBank/DDBJ whole genome shotgun (WGS) entry which is preliminary data.</text>
</comment>
<keyword evidence="3" id="KW-0999">Mitochondrion inner membrane</keyword>
<feature type="transmembrane region" description="Helical" evidence="6">
    <location>
        <begin position="142"/>
        <end position="160"/>
    </location>
</feature>
<feature type="transmembrane region" description="Helical" evidence="6">
    <location>
        <begin position="259"/>
        <end position="280"/>
    </location>
</feature>
<keyword evidence="5 6" id="KW-0472">Membrane</keyword>
<dbReference type="EMBL" id="JAGMUV010000031">
    <property type="protein sequence ID" value="KAH7114894.1"/>
    <property type="molecule type" value="Genomic_DNA"/>
</dbReference>
<evidence type="ECO:0000256" key="1">
    <source>
        <dbReference type="ARBA" id="ARBA00004370"/>
    </source>
</evidence>
<feature type="transmembrane region" description="Helical" evidence="6">
    <location>
        <begin position="172"/>
        <end position="196"/>
    </location>
</feature>
<keyword evidence="3" id="KW-0496">Mitochondrion</keyword>
<dbReference type="InterPro" id="IPR023395">
    <property type="entry name" value="MCP_dom_sf"/>
</dbReference>
<dbReference type="Proteomes" id="UP000738349">
    <property type="component" value="Unassembled WGS sequence"/>
</dbReference>
<dbReference type="OrthoDB" id="2896006at2759"/>
<reference evidence="7" key="1">
    <citation type="journal article" date="2021" name="Nat. Commun.">
        <title>Genetic determinants of endophytism in the Arabidopsis root mycobiome.</title>
        <authorList>
            <person name="Mesny F."/>
            <person name="Miyauchi S."/>
            <person name="Thiergart T."/>
            <person name="Pickel B."/>
            <person name="Atanasova L."/>
            <person name="Karlsson M."/>
            <person name="Huettel B."/>
            <person name="Barry K.W."/>
            <person name="Haridas S."/>
            <person name="Chen C."/>
            <person name="Bauer D."/>
            <person name="Andreopoulos W."/>
            <person name="Pangilinan J."/>
            <person name="LaButti K."/>
            <person name="Riley R."/>
            <person name="Lipzen A."/>
            <person name="Clum A."/>
            <person name="Drula E."/>
            <person name="Henrissat B."/>
            <person name="Kohler A."/>
            <person name="Grigoriev I.V."/>
            <person name="Martin F.M."/>
            <person name="Hacquard S."/>
        </authorList>
    </citation>
    <scope>NUCLEOTIDE SEQUENCE</scope>
    <source>
        <strain evidence="7">MPI-CAGE-AT-0147</strain>
    </source>
</reference>
<evidence type="ECO:0000256" key="5">
    <source>
        <dbReference type="ARBA" id="ARBA00023136"/>
    </source>
</evidence>
<accession>A0A9P9D958</accession>
<evidence type="ECO:0000313" key="8">
    <source>
        <dbReference type="Proteomes" id="UP000738349"/>
    </source>
</evidence>
<comment type="subcellular location">
    <subcellularLocation>
        <location evidence="1">Membrane</location>
    </subcellularLocation>
</comment>